<dbReference type="AlphaFoldDB" id="W2JZX1"/>
<keyword evidence="3" id="KW-0560">Oxidoreductase</keyword>
<dbReference type="PANTHER" id="PTHR43150">
    <property type="entry name" value="HYPERKINETIC, ISOFORM M"/>
    <property type="match status" value="1"/>
</dbReference>
<evidence type="ECO:0000256" key="2">
    <source>
        <dbReference type="ARBA" id="ARBA00022857"/>
    </source>
</evidence>
<name>W2JZX1_PHYNI</name>
<evidence type="ECO:0000313" key="5">
    <source>
        <dbReference type="EMBL" id="ETL77854.1"/>
    </source>
</evidence>
<feature type="domain" description="NADP-dependent oxidoreductase" evidence="4">
    <location>
        <begin position="66"/>
        <end position="165"/>
    </location>
</feature>
<dbReference type="SUPFAM" id="SSF51430">
    <property type="entry name" value="NAD(P)-linked oxidoreductase"/>
    <property type="match status" value="1"/>
</dbReference>
<sequence>MSTSSTTAKMTYRFLGNSGPIVSKFGLGSWMPYYEKYTVDASVQDRRPLGVDSPHRGVAGVQHLERNKVDHEYTDLYKEYKLGLTTWSPLAFGTLAWKYSAGELSESFEERVVMADQLKPIATELGCTLAQMSLAWAVSNENVSAVMIGASHPSQLEENIKALELVDKITPGPEVKAKIDAIAKFVPKKSEINPIVYIRSKFL</sequence>
<accession>W2JZX1</accession>
<evidence type="ECO:0000259" key="4">
    <source>
        <dbReference type="Pfam" id="PF00248"/>
    </source>
</evidence>
<protein>
    <recommendedName>
        <fullName evidence="4">NADP-dependent oxidoreductase domain-containing protein</fullName>
    </recommendedName>
</protein>
<dbReference type="InterPro" id="IPR023210">
    <property type="entry name" value="NADP_OxRdtase_dom"/>
</dbReference>
<evidence type="ECO:0000256" key="1">
    <source>
        <dbReference type="ARBA" id="ARBA00006515"/>
    </source>
</evidence>
<dbReference type="InterPro" id="IPR036812">
    <property type="entry name" value="NAD(P)_OxRdtase_dom_sf"/>
</dbReference>
<dbReference type="Proteomes" id="UP000054423">
    <property type="component" value="Unassembled WGS sequence"/>
</dbReference>
<dbReference type="Gene3D" id="3.20.20.100">
    <property type="entry name" value="NADP-dependent oxidoreductase domain"/>
    <property type="match status" value="1"/>
</dbReference>
<dbReference type="VEuPathDB" id="FungiDB:PPTG_18876"/>
<proteinExistence type="inferred from homology"/>
<gene>
    <name evidence="5" type="ORF">L917_21230</name>
</gene>
<evidence type="ECO:0000256" key="3">
    <source>
        <dbReference type="ARBA" id="ARBA00023002"/>
    </source>
</evidence>
<dbReference type="InterPro" id="IPR005399">
    <property type="entry name" value="K_chnl_volt-dep_bsu_KCNAB-rel"/>
</dbReference>
<dbReference type="PANTHER" id="PTHR43150:SF2">
    <property type="entry name" value="HYPERKINETIC, ISOFORM M"/>
    <property type="match status" value="1"/>
</dbReference>
<dbReference type="EMBL" id="KI683417">
    <property type="protein sequence ID" value="ETL77854.1"/>
    <property type="molecule type" value="Genomic_DNA"/>
</dbReference>
<organism evidence="5">
    <name type="scientific">Phytophthora nicotianae</name>
    <name type="common">Potato buckeye rot agent</name>
    <name type="synonym">Phytophthora parasitica</name>
    <dbReference type="NCBI Taxonomy" id="4792"/>
    <lineage>
        <taxon>Eukaryota</taxon>
        <taxon>Sar</taxon>
        <taxon>Stramenopiles</taxon>
        <taxon>Oomycota</taxon>
        <taxon>Peronosporomycetes</taxon>
        <taxon>Peronosporales</taxon>
        <taxon>Peronosporaceae</taxon>
        <taxon>Phytophthora</taxon>
    </lineage>
</organism>
<reference evidence="5" key="1">
    <citation type="submission" date="2013-11" db="EMBL/GenBank/DDBJ databases">
        <title>The Genome Sequence of Phytophthora parasitica CHvinca01.</title>
        <authorList>
            <consortium name="The Broad Institute Genomics Platform"/>
            <person name="Russ C."/>
            <person name="Tyler B."/>
            <person name="Panabieres F."/>
            <person name="Shan W."/>
            <person name="Tripathy S."/>
            <person name="Grunwald N."/>
            <person name="Machado M."/>
            <person name="Johnson C.S."/>
            <person name="Arredondo F."/>
            <person name="Hong C."/>
            <person name="Coffey M."/>
            <person name="Young S.K."/>
            <person name="Zeng Q."/>
            <person name="Gargeya S."/>
            <person name="Fitzgerald M."/>
            <person name="Abouelleil A."/>
            <person name="Alvarado L."/>
            <person name="Chapman S.B."/>
            <person name="Gainer-Dewar J."/>
            <person name="Goldberg J."/>
            <person name="Griggs A."/>
            <person name="Gujja S."/>
            <person name="Hansen M."/>
            <person name="Howarth C."/>
            <person name="Imamovic A."/>
            <person name="Ireland A."/>
            <person name="Larimer J."/>
            <person name="McCowan C."/>
            <person name="Murphy C."/>
            <person name="Pearson M."/>
            <person name="Poon T.W."/>
            <person name="Priest M."/>
            <person name="Roberts A."/>
            <person name="Saif S."/>
            <person name="Shea T."/>
            <person name="Sykes S."/>
            <person name="Wortman J."/>
            <person name="Nusbaum C."/>
            <person name="Birren B."/>
        </authorList>
    </citation>
    <scope>NUCLEOTIDE SEQUENCE [LARGE SCALE GENOMIC DNA]</scope>
    <source>
        <strain evidence="5">CHvinca01</strain>
    </source>
</reference>
<dbReference type="Pfam" id="PF00248">
    <property type="entry name" value="Aldo_ket_red"/>
    <property type="match status" value="1"/>
</dbReference>
<comment type="similarity">
    <text evidence="1">Belongs to the shaker potassium channel beta subunit family.</text>
</comment>
<keyword evidence="2" id="KW-0521">NADP</keyword>
<dbReference type="GO" id="GO:0016491">
    <property type="term" value="F:oxidoreductase activity"/>
    <property type="evidence" value="ECO:0007669"/>
    <property type="project" value="UniProtKB-KW"/>
</dbReference>
<dbReference type="OrthoDB" id="2310150at2759"/>